<keyword evidence="1" id="KW-1133">Transmembrane helix</keyword>
<dbReference type="Proteomes" id="UP000095605">
    <property type="component" value="Unassembled WGS sequence"/>
</dbReference>
<protein>
    <recommendedName>
        <fullName evidence="4">Peroxin-14</fullName>
    </recommendedName>
</protein>
<dbReference type="EMBL" id="LPNL01000004">
    <property type="protein sequence ID" value="OEJ88033.1"/>
    <property type="molecule type" value="Genomic_DNA"/>
</dbReference>
<organism evidence="2 3">
    <name type="scientific">Hanseniaspora opuntiae</name>
    <dbReference type="NCBI Taxonomy" id="211096"/>
    <lineage>
        <taxon>Eukaryota</taxon>
        <taxon>Fungi</taxon>
        <taxon>Dikarya</taxon>
        <taxon>Ascomycota</taxon>
        <taxon>Saccharomycotina</taxon>
        <taxon>Saccharomycetes</taxon>
        <taxon>Saccharomycodales</taxon>
        <taxon>Saccharomycodaceae</taxon>
        <taxon>Hanseniaspora</taxon>
    </lineage>
</organism>
<comment type="caution">
    <text evidence="2">The sequence shown here is derived from an EMBL/GenBank/DDBJ whole genome shotgun (WGS) entry which is preliminary data.</text>
</comment>
<evidence type="ECO:0000313" key="2">
    <source>
        <dbReference type="EMBL" id="OEJ88033.1"/>
    </source>
</evidence>
<feature type="transmembrane region" description="Helical" evidence="1">
    <location>
        <begin position="40"/>
        <end position="60"/>
    </location>
</feature>
<accession>A0A1E5RN07</accession>
<dbReference type="OrthoDB" id="10348784at2759"/>
<evidence type="ECO:0000256" key="1">
    <source>
        <dbReference type="SAM" id="Phobius"/>
    </source>
</evidence>
<sequence length="156" mass="17893">MKHSFDNLIWPSNLQLINNDPLKYVQLSNANRFFGRLISITRNTSIALAVLYYITFNYLLPNIDKINQQRSAMCIQNVLKTRSLIKQLEAKISDINQSSIDSNVLSIIHIDSLNSNVFTLSKKLKQSHSLSLENDINEMDNEIQLLTKKINTQILS</sequence>
<keyword evidence="1" id="KW-0812">Transmembrane</keyword>
<keyword evidence="1" id="KW-0472">Membrane</keyword>
<gene>
    <name evidence="2" type="ORF">AWRI3578_g2277</name>
</gene>
<reference evidence="3" key="1">
    <citation type="journal article" date="2016" name="Genome Announc.">
        <title>Genome sequences of three species of Hanseniaspora isolated from spontaneous wine fermentations.</title>
        <authorList>
            <person name="Sternes P.R."/>
            <person name="Lee D."/>
            <person name="Kutyna D.R."/>
            <person name="Borneman A.R."/>
        </authorList>
    </citation>
    <scope>NUCLEOTIDE SEQUENCE [LARGE SCALE GENOMIC DNA]</scope>
    <source>
        <strain evidence="3">AWRI3578</strain>
    </source>
</reference>
<evidence type="ECO:0000313" key="3">
    <source>
        <dbReference type="Proteomes" id="UP000095605"/>
    </source>
</evidence>
<name>A0A1E5RN07_9ASCO</name>
<proteinExistence type="predicted"/>
<evidence type="ECO:0008006" key="4">
    <source>
        <dbReference type="Google" id="ProtNLM"/>
    </source>
</evidence>
<keyword evidence="3" id="KW-1185">Reference proteome</keyword>
<dbReference type="AlphaFoldDB" id="A0A1E5RN07"/>